<evidence type="ECO:0000313" key="5">
    <source>
        <dbReference type="EMBL" id="MBJ7599396.1"/>
    </source>
</evidence>
<reference evidence="5" key="1">
    <citation type="submission" date="2020-10" db="EMBL/GenBank/DDBJ databases">
        <title>Ca. Dormibacterota MAGs.</title>
        <authorList>
            <person name="Montgomery K."/>
        </authorList>
    </citation>
    <scope>NUCLEOTIDE SEQUENCE [LARGE SCALE GENOMIC DNA]</scope>
    <source>
        <strain evidence="5">SC8812_S17_10</strain>
    </source>
</reference>
<comment type="caution">
    <text evidence="5">The sequence shown here is derived from an EMBL/GenBank/DDBJ whole genome shotgun (WGS) entry which is preliminary data.</text>
</comment>
<feature type="non-terminal residue" evidence="5">
    <location>
        <position position="348"/>
    </location>
</feature>
<proteinExistence type="predicted"/>
<dbReference type="CDD" id="cd02440">
    <property type="entry name" value="AdoMet_MTases"/>
    <property type="match status" value="1"/>
</dbReference>
<evidence type="ECO:0000256" key="2">
    <source>
        <dbReference type="ARBA" id="ARBA00022679"/>
    </source>
</evidence>
<keyword evidence="1 5" id="KW-0489">Methyltransferase</keyword>
<feature type="domain" description="Methyltransferase" evidence="4">
    <location>
        <begin position="115"/>
        <end position="198"/>
    </location>
</feature>
<name>A0A934K0N8_9BACT</name>
<keyword evidence="3" id="KW-0949">S-adenosyl-L-methionine</keyword>
<accession>A0A934K0N8</accession>
<gene>
    <name evidence="5" type="ORF">JF922_15130</name>
</gene>
<dbReference type="GO" id="GO:0008168">
    <property type="term" value="F:methyltransferase activity"/>
    <property type="evidence" value="ECO:0007669"/>
    <property type="project" value="UniProtKB-KW"/>
</dbReference>
<evidence type="ECO:0000256" key="1">
    <source>
        <dbReference type="ARBA" id="ARBA00022603"/>
    </source>
</evidence>
<keyword evidence="2" id="KW-0808">Transferase</keyword>
<evidence type="ECO:0000256" key="3">
    <source>
        <dbReference type="ARBA" id="ARBA00022691"/>
    </source>
</evidence>
<dbReference type="EMBL" id="JAEKNR010000150">
    <property type="protein sequence ID" value="MBJ7599396.1"/>
    <property type="molecule type" value="Genomic_DNA"/>
</dbReference>
<dbReference type="PANTHER" id="PTHR43464:SF19">
    <property type="entry name" value="UBIQUINONE BIOSYNTHESIS O-METHYLTRANSFERASE, MITOCHONDRIAL"/>
    <property type="match status" value="1"/>
</dbReference>
<protein>
    <submittedName>
        <fullName evidence="5">Class I SAM-dependent methyltransferase</fullName>
    </submittedName>
</protein>
<dbReference type="SUPFAM" id="SSF53335">
    <property type="entry name" value="S-adenosyl-L-methionine-dependent methyltransferases"/>
    <property type="match status" value="1"/>
</dbReference>
<dbReference type="RefSeq" id="WP_338202888.1">
    <property type="nucleotide sequence ID" value="NZ_JAEKNR010000150.1"/>
</dbReference>
<keyword evidence="6" id="KW-1185">Reference proteome</keyword>
<dbReference type="PANTHER" id="PTHR43464">
    <property type="entry name" value="METHYLTRANSFERASE"/>
    <property type="match status" value="1"/>
</dbReference>
<evidence type="ECO:0000259" key="4">
    <source>
        <dbReference type="Pfam" id="PF13649"/>
    </source>
</evidence>
<dbReference type="Gene3D" id="3.40.50.150">
    <property type="entry name" value="Vaccinia Virus protein VP39"/>
    <property type="match status" value="1"/>
</dbReference>
<dbReference type="Pfam" id="PF13649">
    <property type="entry name" value="Methyltransf_25"/>
    <property type="match status" value="1"/>
</dbReference>
<dbReference type="GO" id="GO:0032259">
    <property type="term" value="P:methylation"/>
    <property type="evidence" value="ECO:0007669"/>
    <property type="project" value="UniProtKB-KW"/>
</dbReference>
<dbReference type="InterPro" id="IPR029063">
    <property type="entry name" value="SAM-dependent_MTases_sf"/>
</dbReference>
<evidence type="ECO:0000313" key="6">
    <source>
        <dbReference type="Proteomes" id="UP000612893"/>
    </source>
</evidence>
<sequence>MAAYYQDKAASLADIFGAPSVMVEEDRVHVGSRTYPIVDDVIVVLDPARYPPRLRRRLGNFGGSPPAASELFSESIQHTFGAEWQAFPDLLQEHEDEFGQYFDLVELEDLEQARVADLGCGAGRWSYFLKSRCRELVLVDFSEAIFVARLNLRDCSSAIFVMGDITQLPFRKDFADLVVCLGVLHHLPVPALDMVRRLADLSPHALVYLYYALDNRTAHFRLLLGAVTAARMLTSRVRSPCARAAISWVGTAGVYVPLVAAGSLLMRLGLGGLVPLHDTYRGKSFGRMRQDVYDRFFTRIEQRFSRDQVLELRDTFSEVRVSAGLPYWHFLCIRTSGRLSPAEVGGVP</sequence>
<dbReference type="AlphaFoldDB" id="A0A934K0N8"/>
<dbReference type="InterPro" id="IPR041698">
    <property type="entry name" value="Methyltransf_25"/>
</dbReference>
<dbReference type="Proteomes" id="UP000612893">
    <property type="component" value="Unassembled WGS sequence"/>
</dbReference>
<organism evidence="5 6">
    <name type="scientific">Candidatus Nephthysia bennettiae</name>
    <dbReference type="NCBI Taxonomy" id="3127016"/>
    <lineage>
        <taxon>Bacteria</taxon>
        <taxon>Bacillati</taxon>
        <taxon>Candidatus Dormiibacterota</taxon>
        <taxon>Candidatus Dormibacteria</taxon>
        <taxon>Candidatus Dormibacterales</taxon>
        <taxon>Candidatus Dormibacteraceae</taxon>
        <taxon>Candidatus Nephthysia</taxon>
    </lineage>
</organism>